<name>A0AC35GS84_9BILA</name>
<dbReference type="Proteomes" id="UP000887580">
    <property type="component" value="Unplaced"/>
</dbReference>
<evidence type="ECO:0000313" key="2">
    <source>
        <dbReference type="WBParaSite" id="PS1159_v2.g8152.t1"/>
    </source>
</evidence>
<sequence>MSASSYIPLSSKVLATIDGTIFCPHDDSSWNFVNRRIFSVAVIAGTFGLAYYWIWYPTNSSSPSSKPVNKNVGFHVSVVQKNDNAEREIRETSSSSNAGDTTLRSVASLSSDVSTQLSDASTQNSEASTQNSEASTQHSDASTQSSDDSPPSTSVFKNGPIGSVDEKPPKNGSINKSIQCGGNCSV</sequence>
<accession>A0AC35GS84</accession>
<organism evidence="1 2">
    <name type="scientific">Panagrolaimus sp. PS1159</name>
    <dbReference type="NCBI Taxonomy" id="55785"/>
    <lineage>
        <taxon>Eukaryota</taxon>
        <taxon>Metazoa</taxon>
        <taxon>Ecdysozoa</taxon>
        <taxon>Nematoda</taxon>
        <taxon>Chromadorea</taxon>
        <taxon>Rhabditida</taxon>
        <taxon>Tylenchina</taxon>
        <taxon>Panagrolaimomorpha</taxon>
        <taxon>Panagrolaimoidea</taxon>
        <taxon>Panagrolaimidae</taxon>
        <taxon>Panagrolaimus</taxon>
    </lineage>
</organism>
<protein>
    <submittedName>
        <fullName evidence="2">Uncharacterized protein</fullName>
    </submittedName>
</protein>
<proteinExistence type="predicted"/>
<dbReference type="WBParaSite" id="PS1159_v2.g8152.t1">
    <property type="protein sequence ID" value="PS1159_v2.g8152.t1"/>
    <property type="gene ID" value="PS1159_v2.g8152"/>
</dbReference>
<reference evidence="2" key="1">
    <citation type="submission" date="2022-11" db="UniProtKB">
        <authorList>
            <consortium name="WormBaseParasite"/>
        </authorList>
    </citation>
    <scope>IDENTIFICATION</scope>
</reference>
<evidence type="ECO:0000313" key="1">
    <source>
        <dbReference type="Proteomes" id="UP000887580"/>
    </source>
</evidence>